<dbReference type="GO" id="GO:0030313">
    <property type="term" value="C:cell envelope"/>
    <property type="evidence" value="ECO:0007669"/>
    <property type="project" value="UniProtKB-SubCell"/>
</dbReference>
<dbReference type="GO" id="GO:0016491">
    <property type="term" value="F:oxidoreductase activity"/>
    <property type="evidence" value="ECO:0007669"/>
    <property type="project" value="UniProtKB-KW"/>
</dbReference>
<keyword evidence="10" id="KW-0411">Iron-sulfur</keyword>
<keyword evidence="9" id="KW-0408">Iron</keyword>
<evidence type="ECO:0000313" key="13">
    <source>
        <dbReference type="Proteomes" id="UP000234667"/>
    </source>
</evidence>
<dbReference type="AlphaFoldDB" id="A0A2J5P6M4"/>
<comment type="similarity">
    <text evidence="4">Belongs to the prokaryotic molybdopterin-containing oxidoreductase family.</text>
</comment>
<evidence type="ECO:0000256" key="6">
    <source>
        <dbReference type="ARBA" id="ARBA00022505"/>
    </source>
</evidence>
<evidence type="ECO:0000256" key="5">
    <source>
        <dbReference type="ARBA" id="ARBA00022485"/>
    </source>
</evidence>
<sequence>MTETRTTCPYCGVGCGVIASLNADGQVTVRGDEQHPANVGRLCVKGAALGETVGLAG</sequence>
<comment type="cofactor">
    <cofactor evidence="1">
        <name>Mo-bis(molybdopterin guanine dinucleotide)</name>
        <dbReference type="ChEBI" id="CHEBI:60539"/>
    </cofactor>
</comment>
<protein>
    <submittedName>
        <fullName evidence="12">Nitrate reductase</fullName>
    </submittedName>
</protein>
<dbReference type="GO" id="GO:0030151">
    <property type="term" value="F:molybdenum ion binding"/>
    <property type="evidence" value="ECO:0007669"/>
    <property type="project" value="TreeGrafter"/>
</dbReference>
<dbReference type="SMART" id="SM00926">
    <property type="entry name" value="Molybdop_Fe4S4"/>
    <property type="match status" value="1"/>
</dbReference>
<evidence type="ECO:0000256" key="2">
    <source>
        <dbReference type="ARBA" id="ARBA00001966"/>
    </source>
</evidence>
<dbReference type="Proteomes" id="UP000234667">
    <property type="component" value="Unassembled WGS sequence"/>
</dbReference>
<evidence type="ECO:0000256" key="7">
    <source>
        <dbReference type="ARBA" id="ARBA00022723"/>
    </source>
</evidence>
<feature type="non-terminal residue" evidence="12">
    <location>
        <position position="57"/>
    </location>
</feature>
<comment type="caution">
    <text evidence="12">The sequence shown here is derived from an EMBL/GenBank/DDBJ whole genome shotgun (WGS) entry which is preliminary data.</text>
</comment>
<dbReference type="GO" id="GO:0051539">
    <property type="term" value="F:4 iron, 4 sulfur cluster binding"/>
    <property type="evidence" value="ECO:0007669"/>
    <property type="project" value="UniProtKB-KW"/>
</dbReference>
<reference evidence="12 13" key="1">
    <citation type="submission" date="2017-11" db="EMBL/GenBank/DDBJ databases">
        <authorList>
            <person name="Han C.G."/>
        </authorList>
    </citation>
    <scope>NUCLEOTIDE SEQUENCE [LARGE SCALE GENOMIC DNA]</scope>
    <source>
        <strain evidence="12 13">A10</strain>
    </source>
</reference>
<dbReference type="PANTHER" id="PTHR43598">
    <property type="entry name" value="TUNGSTEN-CONTAINING FORMYLMETHANOFURAN DEHYDROGENASE 2 SUBUNIT B"/>
    <property type="match status" value="1"/>
</dbReference>
<dbReference type="InterPro" id="IPR027467">
    <property type="entry name" value="MopterinOxRdtase_cofactor_BS"/>
</dbReference>
<comment type="cofactor">
    <cofactor evidence="2">
        <name>[4Fe-4S] cluster</name>
        <dbReference type="ChEBI" id="CHEBI:49883"/>
    </cofactor>
</comment>
<dbReference type="Gene3D" id="2.20.25.90">
    <property type="entry name" value="ADC-like domains"/>
    <property type="match status" value="1"/>
</dbReference>
<keyword evidence="8" id="KW-0560">Oxidoreductase</keyword>
<dbReference type="PROSITE" id="PS00551">
    <property type="entry name" value="MOLYBDOPTERIN_PROK_1"/>
    <property type="match status" value="1"/>
</dbReference>
<evidence type="ECO:0000313" key="12">
    <source>
        <dbReference type="EMBL" id="PLO61664.1"/>
    </source>
</evidence>
<dbReference type="SUPFAM" id="SSF53706">
    <property type="entry name" value="Formate dehydrogenase/DMSO reductase, domains 1-3"/>
    <property type="match status" value="1"/>
</dbReference>
<evidence type="ECO:0000256" key="4">
    <source>
        <dbReference type="ARBA" id="ARBA00010312"/>
    </source>
</evidence>
<comment type="subcellular location">
    <subcellularLocation>
        <location evidence="3">Cell envelope</location>
    </subcellularLocation>
</comment>
<dbReference type="GO" id="GO:0009055">
    <property type="term" value="F:electron transfer activity"/>
    <property type="evidence" value="ECO:0007669"/>
    <property type="project" value="TreeGrafter"/>
</dbReference>
<dbReference type="PROSITE" id="PS51669">
    <property type="entry name" value="4FE4S_MOW_BIS_MGD"/>
    <property type="match status" value="1"/>
</dbReference>
<dbReference type="Pfam" id="PF04879">
    <property type="entry name" value="Molybdop_Fe4S4"/>
    <property type="match status" value="1"/>
</dbReference>
<dbReference type="GO" id="GO:0009061">
    <property type="term" value="P:anaerobic respiration"/>
    <property type="evidence" value="ECO:0007669"/>
    <property type="project" value="TreeGrafter"/>
</dbReference>
<reference evidence="12 13" key="2">
    <citation type="submission" date="2018-01" db="EMBL/GenBank/DDBJ databases">
        <title>Genomic study of Klebsiella pneumoniae.</title>
        <authorList>
            <person name="Yang Y."/>
            <person name="Bicalho R."/>
        </authorList>
    </citation>
    <scope>NUCLEOTIDE SEQUENCE [LARGE SCALE GENOMIC DNA]</scope>
    <source>
        <strain evidence="12 13">A10</strain>
    </source>
</reference>
<evidence type="ECO:0000256" key="10">
    <source>
        <dbReference type="ARBA" id="ARBA00023014"/>
    </source>
</evidence>
<dbReference type="PANTHER" id="PTHR43598:SF1">
    <property type="entry name" value="FORMATE DEHYDROGENASE-O MAJOR SUBUNIT"/>
    <property type="match status" value="1"/>
</dbReference>
<evidence type="ECO:0000256" key="3">
    <source>
        <dbReference type="ARBA" id="ARBA00004196"/>
    </source>
</evidence>
<evidence type="ECO:0000256" key="9">
    <source>
        <dbReference type="ARBA" id="ARBA00023004"/>
    </source>
</evidence>
<dbReference type="EMBL" id="PIDR01001741">
    <property type="protein sequence ID" value="PLO61664.1"/>
    <property type="molecule type" value="Genomic_DNA"/>
</dbReference>
<keyword evidence="5" id="KW-0004">4Fe-4S</keyword>
<feature type="domain" description="4Fe-4S Mo/W bis-MGD-type" evidence="11">
    <location>
        <begin position="1"/>
        <end position="57"/>
    </location>
</feature>
<name>A0A2J5P6M4_9ENTR</name>
<organism evidence="12 13">
    <name type="scientific">Klebsiella michiganensis</name>
    <dbReference type="NCBI Taxonomy" id="1134687"/>
    <lineage>
        <taxon>Bacteria</taxon>
        <taxon>Pseudomonadati</taxon>
        <taxon>Pseudomonadota</taxon>
        <taxon>Gammaproteobacteria</taxon>
        <taxon>Enterobacterales</taxon>
        <taxon>Enterobacteriaceae</taxon>
        <taxon>Klebsiella/Raoultella group</taxon>
        <taxon>Klebsiella</taxon>
    </lineage>
</organism>
<evidence type="ECO:0000259" key="11">
    <source>
        <dbReference type="PROSITE" id="PS51669"/>
    </source>
</evidence>
<proteinExistence type="inferred from homology"/>
<evidence type="ECO:0000256" key="1">
    <source>
        <dbReference type="ARBA" id="ARBA00001942"/>
    </source>
</evidence>
<gene>
    <name evidence="12" type="ORF">CWN49_32995</name>
</gene>
<evidence type="ECO:0000256" key="8">
    <source>
        <dbReference type="ARBA" id="ARBA00023002"/>
    </source>
</evidence>
<dbReference type="InterPro" id="IPR006963">
    <property type="entry name" value="Mopterin_OxRdtase_4Fe-4S_dom"/>
</dbReference>
<keyword evidence="7" id="KW-0479">Metal-binding</keyword>
<keyword evidence="6" id="KW-0500">Molybdenum</keyword>
<accession>A0A2J5P6M4</accession>